<evidence type="ECO:0000313" key="2">
    <source>
        <dbReference type="Proteomes" id="UP001139516"/>
    </source>
</evidence>
<dbReference type="Pfam" id="PF22531">
    <property type="entry name" value="DUF7002"/>
    <property type="match status" value="1"/>
</dbReference>
<reference evidence="1" key="1">
    <citation type="submission" date="2022-04" db="EMBL/GenBank/DDBJ databases">
        <title>Roseomonas acroporae sp. nov., isolated from coral Acropora digitifera.</title>
        <authorList>
            <person name="Sun H."/>
        </authorList>
    </citation>
    <scope>NUCLEOTIDE SEQUENCE</scope>
    <source>
        <strain evidence="1">NAR14</strain>
    </source>
</reference>
<keyword evidence="2" id="KW-1185">Reference proteome</keyword>
<dbReference type="AlphaFoldDB" id="A0A9X1YCF5"/>
<sequence>MALIGAWGLLPAAELRRRLGAAASDCNREAFEPLRAPADQGGGVAVLRFQLMRDARLRPTLHGAYANDPAAWRRHVDAHVFLWPGEVRRDSFLRAVVRARRAEAVRLGLPPPSPPLVLALDTAGLLRRHGESAWFSRVNVGSTLRAGARVRRDEHTLRPIADYAGGPVAELAVRGPVARDLIGRIAAGHPCPAA</sequence>
<name>A0A9X1YCF5_9PROT</name>
<gene>
    <name evidence="1" type="ORF">M0638_24740</name>
</gene>
<evidence type="ECO:0000313" key="1">
    <source>
        <dbReference type="EMBL" id="MCK8787578.1"/>
    </source>
</evidence>
<dbReference type="Proteomes" id="UP001139516">
    <property type="component" value="Unassembled WGS sequence"/>
</dbReference>
<organism evidence="1 2">
    <name type="scientific">Roseomonas acroporae</name>
    <dbReference type="NCBI Taxonomy" id="2937791"/>
    <lineage>
        <taxon>Bacteria</taxon>
        <taxon>Pseudomonadati</taxon>
        <taxon>Pseudomonadota</taxon>
        <taxon>Alphaproteobacteria</taxon>
        <taxon>Acetobacterales</taxon>
        <taxon>Roseomonadaceae</taxon>
        <taxon>Roseomonas</taxon>
    </lineage>
</organism>
<accession>A0A9X1YCF5</accession>
<comment type="caution">
    <text evidence="1">The sequence shown here is derived from an EMBL/GenBank/DDBJ whole genome shotgun (WGS) entry which is preliminary data.</text>
</comment>
<protein>
    <submittedName>
        <fullName evidence="1">Uncharacterized protein</fullName>
    </submittedName>
</protein>
<dbReference type="InterPro" id="IPR054271">
    <property type="entry name" value="DUF7002"/>
</dbReference>
<dbReference type="EMBL" id="JALPRX010000133">
    <property type="protein sequence ID" value="MCK8787578.1"/>
    <property type="molecule type" value="Genomic_DNA"/>
</dbReference>
<proteinExistence type="predicted"/>